<dbReference type="PROSITE" id="PS00107">
    <property type="entry name" value="PROTEIN_KINASE_ATP"/>
    <property type="match status" value="1"/>
</dbReference>
<organism evidence="12 13">
    <name type="scientific">Helobdella robusta</name>
    <name type="common">Californian leech</name>
    <dbReference type="NCBI Taxonomy" id="6412"/>
    <lineage>
        <taxon>Eukaryota</taxon>
        <taxon>Metazoa</taxon>
        <taxon>Spiralia</taxon>
        <taxon>Lophotrochozoa</taxon>
        <taxon>Annelida</taxon>
        <taxon>Clitellata</taxon>
        <taxon>Hirudinea</taxon>
        <taxon>Rhynchobdellida</taxon>
        <taxon>Glossiphoniidae</taxon>
        <taxon>Helobdella</taxon>
    </lineage>
</organism>
<evidence type="ECO:0000313" key="13">
    <source>
        <dbReference type="Proteomes" id="UP000015101"/>
    </source>
</evidence>
<dbReference type="SUPFAM" id="SSF56112">
    <property type="entry name" value="Protein kinase-like (PK-like)"/>
    <property type="match status" value="1"/>
</dbReference>
<keyword evidence="4" id="KW-0418">Kinase</keyword>
<dbReference type="HOGENOM" id="CLU_000288_5_16_1"/>
<evidence type="ECO:0000256" key="4">
    <source>
        <dbReference type="ARBA" id="ARBA00022777"/>
    </source>
</evidence>
<keyword evidence="1 8" id="KW-0723">Serine/threonine-protein kinase</keyword>
<evidence type="ECO:0000256" key="8">
    <source>
        <dbReference type="RuleBase" id="RU000304"/>
    </source>
</evidence>
<dbReference type="InterPro" id="IPR011009">
    <property type="entry name" value="Kinase-like_dom_sf"/>
</dbReference>
<dbReference type="EnsemblMetazoa" id="HelroT89924">
    <property type="protein sequence ID" value="HelroP89924"/>
    <property type="gene ID" value="HelroG89924"/>
</dbReference>
<evidence type="ECO:0000259" key="10">
    <source>
        <dbReference type="PROSITE" id="PS50011"/>
    </source>
</evidence>
<reference evidence="13" key="1">
    <citation type="submission" date="2012-12" db="EMBL/GenBank/DDBJ databases">
        <authorList>
            <person name="Hellsten U."/>
            <person name="Grimwood J."/>
            <person name="Chapman J.A."/>
            <person name="Shapiro H."/>
            <person name="Aerts A."/>
            <person name="Otillar R.P."/>
            <person name="Terry A.Y."/>
            <person name="Boore J.L."/>
            <person name="Simakov O."/>
            <person name="Marletaz F."/>
            <person name="Cho S.-J."/>
            <person name="Edsinger-Gonzales E."/>
            <person name="Havlak P."/>
            <person name="Kuo D.-H."/>
            <person name="Larsson T."/>
            <person name="Lv J."/>
            <person name="Arendt D."/>
            <person name="Savage R."/>
            <person name="Osoegawa K."/>
            <person name="de Jong P."/>
            <person name="Lindberg D.R."/>
            <person name="Seaver E.C."/>
            <person name="Weisblat D.A."/>
            <person name="Putnam N.H."/>
            <person name="Grigoriev I.V."/>
            <person name="Rokhsar D.S."/>
        </authorList>
    </citation>
    <scope>NUCLEOTIDE SEQUENCE</scope>
</reference>
<keyword evidence="2" id="KW-0808">Transferase</keyword>
<dbReference type="RefSeq" id="XP_009029742.1">
    <property type="nucleotide sequence ID" value="XM_009031494.1"/>
</dbReference>
<sequence length="363" mass="42089">IKDDSEGHLIYKLKDVLMDRFEIISTLGEGTFGKVVECKDRSSGDRVALKIIKNVDKYREAAKLEINVLKKIAEKDPLAEFSCVRLLSHFDFCGHICLTFSLLGLSVFDFLKENSYQAYPMEQVRHISYQLVRSVKFLHDNHLTHTDLKPENILFVNSDFTTSTNPKKKKPIKTVKNSEIRLIDFGSATFDDEHHSTVVSTRHYRAPEVILEIGWNQACDVWSMGCIIFELYTGFTLFQTHDNREHLAMMERVLGSIPYRIAKKTKTGYFWHGRLDWNYHSVAGKFVREMCQPLYRYMACDQLEHRQLFDLIEKMLEYDPNDRVTLTDAIKHPFFDTLPPLQTSSTPAPLANNSAHQKDRTSR</sequence>
<protein>
    <recommendedName>
        <fullName evidence="10">Protein kinase domain-containing protein</fullName>
    </recommendedName>
</protein>
<dbReference type="EMBL" id="KB097667">
    <property type="protein sequence ID" value="ESN92091.1"/>
    <property type="molecule type" value="Genomic_DNA"/>
</dbReference>
<comment type="similarity">
    <text evidence="6">Belongs to the protein kinase superfamily. CMGC Ser/Thr protein kinase family. Lammer subfamily.</text>
</comment>
<dbReference type="GeneID" id="20217038"/>
<keyword evidence="3 7" id="KW-0547">Nucleotide-binding</keyword>
<feature type="binding site" evidence="7">
    <location>
        <position position="50"/>
    </location>
    <ligand>
        <name>ATP</name>
        <dbReference type="ChEBI" id="CHEBI:30616"/>
    </ligand>
</feature>
<evidence type="ECO:0000256" key="5">
    <source>
        <dbReference type="ARBA" id="ARBA00022840"/>
    </source>
</evidence>
<dbReference type="GO" id="GO:0043484">
    <property type="term" value="P:regulation of RNA splicing"/>
    <property type="evidence" value="ECO:0000318"/>
    <property type="project" value="GO_Central"/>
</dbReference>
<reference evidence="11 13" key="2">
    <citation type="journal article" date="2013" name="Nature">
        <title>Insights into bilaterian evolution from three spiralian genomes.</title>
        <authorList>
            <person name="Simakov O."/>
            <person name="Marletaz F."/>
            <person name="Cho S.J."/>
            <person name="Edsinger-Gonzales E."/>
            <person name="Havlak P."/>
            <person name="Hellsten U."/>
            <person name="Kuo D.H."/>
            <person name="Larsson T."/>
            <person name="Lv J."/>
            <person name="Arendt D."/>
            <person name="Savage R."/>
            <person name="Osoegawa K."/>
            <person name="de Jong P."/>
            <person name="Grimwood J."/>
            <person name="Chapman J.A."/>
            <person name="Shapiro H."/>
            <person name="Aerts A."/>
            <person name="Otillar R.P."/>
            <person name="Terry A.Y."/>
            <person name="Boore J.L."/>
            <person name="Grigoriev I.V."/>
            <person name="Lindberg D.R."/>
            <person name="Seaver E.C."/>
            <person name="Weisblat D.A."/>
            <person name="Putnam N.H."/>
            <person name="Rokhsar D.S."/>
        </authorList>
    </citation>
    <scope>NUCLEOTIDE SEQUENCE</scope>
</reference>
<evidence type="ECO:0000313" key="11">
    <source>
        <dbReference type="EMBL" id="ESN92091.1"/>
    </source>
</evidence>
<name>T1G7J1_HELRO</name>
<feature type="domain" description="Protein kinase" evidence="10">
    <location>
        <begin position="21"/>
        <end position="335"/>
    </location>
</feature>
<dbReference type="SMART" id="SM00220">
    <property type="entry name" value="S_TKc"/>
    <property type="match status" value="1"/>
</dbReference>
<keyword evidence="13" id="KW-1185">Reference proteome</keyword>
<reference evidence="12" key="3">
    <citation type="submission" date="2015-06" db="UniProtKB">
        <authorList>
            <consortium name="EnsemblMetazoa"/>
        </authorList>
    </citation>
    <scope>IDENTIFICATION</scope>
</reference>
<dbReference type="InterPro" id="IPR008271">
    <property type="entry name" value="Ser/Thr_kinase_AS"/>
</dbReference>
<dbReference type="CDD" id="cd14134">
    <property type="entry name" value="PKc_CLK"/>
    <property type="match status" value="1"/>
</dbReference>
<dbReference type="Gene3D" id="1.10.510.10">
    <property type="entry name" value="Transferase(Phosphotransferase) domain 1"/>
    <property type="match status" value="1"/>
</dbReference>
<dbReference type="Pfam" id="PF00069">
    <property type="entry name" value="Pkinase"/>
    <property type="match status" value="1"/>
</dbReference>
<dbReference type="eggNOG" id="KOG0671">
    <property type="taxonomic scope" value="Eukaryota"/>
</dbReference>
<dbReference type="Proteomes" id="UP000015101">
    <property type="component" value="Unassembled WGS sequence"/>
</dbReference>
<dbReference type="PANTHER" id="PTHR45646:SF11">
    <property type="entry name" value="SERINE_THREONINE-PROTEIN KINASE DOA"/>
    <property type="match status" value="1"/>
</dbReference>
<evidence type="ECO:0000256" key="9">
    <source>
        <dbReference type="SAM" id="MobiDB-lite"/>
    </source>
</evidence>
<dbReference type="GO" id="GO:0004674">
    <property type="term" value="F:protein serine/threonine kinase activity"/>
    <property type="evidence" value="ECO:0000318"/>
    <property type="project" value="GO_Central"/>
</dbReference>
<evidence type="ECO:0000256" key="6">
    <source>
        <dbReference type="ARBA" id="ARBA00037966"/>
    </source>
</evidence>
<keyword evidence="5 7" id="KW-0067">ATP-binding</keyword>
<dbReference type="GO" id="GO:0005524">
    <property type="term" value="F:ATP binding"/>
    <property type="evidence" value="ECO:0007669"/>
    <property type="project" value="UniProtKB-UniRule"/>
</dbReference>
<dbReference type="CTD" id="20217038"/>
<feature type="region of interest" description="Disordered" evidence="9">
    <location>
        <begin position="342"/>
        <end position="363"/>
    </location>
</feature>
<evidence type="ECO:0000256" key="7">
    <source>
        <dbReference type="PROSITE-ProRule" id="PRU10141"/>
    </source>
</evidence>
<dbReference type="InterPro" id="IPR017441">
    <property type="entry name" value="Protein_kinase_ATP_BS"/>
</dbReference>
<evidence type="ECO:0000256" key="1">
    <source>
        <dbReference type="ARBA" id="ARBA00022527"/>
    </source>
</evidence>
<dbReference type="GO" id="GO:0005634">
    <property type="term" value="C:nucleus"/>
    <property type="evidence" value="ECO:0000318"/>
    <property type="project" value="GO_Central"/>
</dbReference>
<feature type="compositionally biased region" description="Polar residues" evidence="9">
    <location>
        <begin position="342"/>
        <end position="355"/>
    </location>
</feature>
<accession>T1G7J1</accession>
<dbReference type="PROSITE" id="PS50011">
    <property type="entry name" value="PROTEIN_KINASE_DOM"/>
    <property type="match status" value="1"/>
</dbReference>
<dbReference type="PANTHER" id="PTHR45646">
    <property type="entry name" value="SERINE/THREONINE-PROTEIN KINASE DOA-RELATED"/>
    <property type="match status" value="1"/>
</dbReference>
<evidence type="ECO:0000256" key="3">
    <source>
        <dbReference type="ARBA" id="ARBA00022741"/>
    </source>
</evidence>
<dbReference type="OMA" id="RHHIQSF"/>
<dbReference type="AlphaFoldDB" id="T1G7J1"/>
<dbReference type="PROSITE" id="PS00108">
    <property type="entry name" value="PROTEIN_KINASE_ST"/>
    <property type="match status" value="1"/>
</dbReference>
<evidence type="ECO:0000256" key="2">
    <source>
        <dbReference type="ARBA" id="ARBA00022679"/>
    </source>
</evidence>
<evidence type="ECO:0000313" key="12">
    <source>
        <dbReference type="EnsemblMetazoa" id="HelroP89924"/>
    </source>
</evidence>
<proteinExistence type="inferred from homology"/>
<dbReference type="InterPro" id="IPR000719">
    <property type="entry name" value="Prot_kinase_dom"/>
</dbReference>
<dbReference type="EMBL" id="AMQM01007781">
    <property type="status" value="NOT_ANNOTATED_CDS"/>
    <property type="molecule type" value="Genomic_DNA"/>
</dbReference>
<dbReference type="OrthoDB" id="283111at2759"/>
<dbReference type="KEGG" id="hro:HELRODRAFT_89924"/>
<dbReference type="InterPro" id="IPR051175">
    <property type="entry name" value="CLK_kinases"/>
</dbReference>
<dbReference type="InParanoid" id="T1G7J1"/>
<gene>
    <name evidence="12" type="primary">20217038</name>
    <name evidence="11" type="ORF">HELRODRAFT_89924</name>
</gene>
<dbReference type="Gene3D" id="3.30.200.20">
    <property type="entry name" value="Phosphorylase Kinase, domain 1"/>
    <property type="match status" value="1"/>
</dbReference>